<feature type="domain" description="HTH araC/xylS-type" evidence="4">
    <location>
        <begin position="186"/>
        <end position="283"/>
    </location>
</feature>
<evidence type="ECO:0000313" key="6">
    <source>
        <dbReference type="Proteomes" id="UP000014155"/>
    </source>
</evidence>
<organism evidence="5 6">
    <name type="scientific">Ruminiclostridium cellobioparum subsp. termitidis CT1112</name>
    <dbReference type="NCBI Taxonomy" id="1195236"/>
    <lineage>
        <taxon>Bacteria</taxon>
        <taxon>Bacillati</taxon>
        <taxon>Bacillota</taxon>
        <taxon>Clostridia</taxon>
        <taxon>Eubacteriales</taxon>
        <taxon>Oscillospiraceae</taxon>
        <taxon>Ruminiclostridium</taxon>
    </lineage>
</organism>
<accession>S0FPT4</accession>
<dbReference type="PROSITE" id="PS01124">
    <property type="entry name" value="HTH_ARAC_FAMILY_2"/>
    <property type="match status" value="1"/>
</dbReference>
<dbReference type="RefSeq" id="WP_004625325.1">
    <property type="nucleotide sequence ID" value="NZ_AORV01000028.1"/>
</dbReference>
<dbReference type="InterPro" id="IPR014710">
    <property type="entry name" value="RmlC-like_jellyroll"/>
</dbReference>
<dbReference type="eggNOG" id="COG0662">
    <property type="taxonomic scope" value="Bacteria"/>
</dbReference>
<dbReference type="Pfam" id="PF12833">
    <property type="entry name" value="HTH_18"/>
    <property type="match status" value="1"/>
</dbReference>
<evidence type="ECO:0000313" key="5">
    <source>
        <dbReference type="EMBL" id="EMS72331.1"/>
    </source>
</evidence>
<dbReference type="SUPFAM" id="SSF46689">
    <property type="entry name" value="Homeodomain-like"/>
    <property type="match status" value="2"/>
</dbReference>
<dbReference type="Proteomes" id="UP000014155">
    <property type="component" value="Unassembled WGS sequence"/>
</dbReference>
<dbReference type="Gene3D" id="2.60.120.10">
    <property type="entry name" value="Jelly Rolls"/>
    <property type="match status" value="1"/>
</dbReference>
<dbReference type="AlphaFoldDB" id="S0FPT4"/>
<sequence>MREFSSCKQSINSCISQKYFSIAHLYNEEKTMDMHIHDCYEIYYSISGGKQFLIDNRFYDIIPGDIFLINQYESHYLAQIDKEVHERIVLSIFPDYLLNLSSEKTDLNNCFKHRESSAAHKLHLDPEAQRRFMYFIHKILDSGGFGSDLTEQAALIELMVFLNKIYNKNCNNQHTENQSTHNAQVDDILTYINQNIQNDLTIETLSNHFYISGSYLCRIFKAATGTTINKYVTARRITIAKSLLNEGRSVTETCEKCGFNDYSNFLKAFIKAVGISPKKYAQFNR</sequence>
<dbReference type="InterPro" id="IPR037923">
    <property type="entry name" value="HTH-like"/>
</dbReference>
<dbReference type="InterPro" id="IPR018062">
    <property type="entry name" value="HTH_AraC-typ_CS"/>
</dbReference>
<comment type="caution">
    <text evidence="5">The sequence shown here is derived from an EMBL/GenBank/DDBJ whole genome shotgun (WGS) entry which is preliminary data.</text>
</comment>
<name>S0FPT4_RUMCE</name>
<evidence type="ECO:0000256" key="1">
    <source>
        <dbReference type="ARBA" id="ARBA00023015"/>
    </source>
</evidence>
<gene>
    <name evidence="5" type="ORF">CTER_1782</name>
</gene>
<dbReference type="Pfam" id="PF02311">
    <property type="entry name" value="AraC_binding"/>
    <property type="match status" value="1"/>
</dbReference>
<keyword evidence="2" id="KW-0238">DNA-binding</keyword>
<evidence type="ECO:0000256" key="2">
    <source>
        <dbReference type="ARBA" id="ARBA00023125"/>
    </source>
</evidence>
<dbReference type="InterPro" id="IPR018060">
    <property type="entry name" value="HTH_AraC"/>
</dbReference>
<keyword evidence="1" id="KW-0805">Transcription regulation</keyword>
<dbReference type="InterPro" id="IPR009057">
    <property type="entry name" value="Homeodomain-like_sf"/>
</dbReference>
<dbReference type="Gene3D" id="1.10.10.60">
    <property type="entry name" value="Homeodomain-like"/>
    <property type="match status" value="2"/>
</dbReference>
<dbReference type="InterPro" id="IPR003313">
    <property type="entry name" value="AraC-bd"/>
</dbReference>
<reference evidence="5 6" key="1">
    <citation type="journal article" date="2013" name="Genome Announc.">
        <title>Draft Genome Sequence of the Cellulolytic, Mesophilic, Anaerobic Bacterium Clostridium termitidis Strain CT1112 (DSM 5398).</title>
        <authorList>
            <person name="Lal S."/>
            <person name="Ramachandran U."/>
            <person name="Zhang X."/>
            <person name="Munir R."/>
            <person name="Sparling R."/>
            <person name="Levin D.B."/>
        </authorList>
    </citation>
    <scope>NUCLEOTIDE SEQUENCE [LARGE SCALE GENOMIC DNA]</scope>
    <source>
        <strain evidence="5 6">CT1112</strain>
    </source>
</reference>
<dbReference type="GO" id="GO:0003700">
    <property type="term" value="F:DNA-binding transcription factor activity"/>
    <property type="evidence" value="ECO:0007669"/>
    <property type="project" value="InterPro"/>
</dbReference>
<dbReference type="SUPFAM" id="SSF51215">
    <property type="entry name" value="Regulatory protein AraC"/>
    <property type="match status" value="1"/>
</dbReference>
<protein>
    <submittedName>
        <fullName evidence="5">AraC family transcriptional regulator</fullName>
    </submittedName>
</protein>
<evidence type="ECO:0000256" key="3">
    <source>
        <dbReference type="ARBA" id="ARBA00023163"/>
    </source>
</evidence>
<dbReference type="PROSITE" id="PS00041">
    <property type="entry name" value="HTH_ARAC_FAMILY_1"/>
    <property type="match status" value="1"/>
</dbReference>
<dbReference type="PANTHER" id="PTHR43280:SF34">
    <property type="entry name" value="ARAC-FAMILY TRANSCRIPTIONAL REGULATOR"/>
    <property type="match status" value="1"/>
</dbReference>
<dbReference type="SMART" id="SM00342">
    <property type="entry name" value="HTH_ARAC"/>
    <property type="match status" value="1"/>
</dbReference>
<dbReference type="EMBL" id="AORV01000028">
    <property type="protein sequence ID" value="EMS72331.1"/>
    <property type="molecule type" value="Genomic_DNA"/>
</dbReference>
<dbReference type="eggNOG" id="COG2207">
    <property type="taxonomic scope" value="Bacteria"/>
</dbReference>
<dbReference type="PATRIC" id="fig|1195236.3.peg.2104"/>
<dbReference type="PANTHER" id="PTHR43280">
    <property type="entry name" value="ARAC-FAMILY TRANSCRIPTIONAL REGULATOR"/>
    <property type="match status" value="1"/>
</dbReference>
<dbReference type="GO" id="GO:0043565">
    <property type="term" value="F:sequence-specific DNA binding"/>
    <property type="evidence" value="ECO:0007669"/>
    <property type="project" value="InterPro"/>
</dbReference>
<proteinExistence type="predicted"/>
<evidence type="ECO:0000259" key="4">
    <source>
        <dbReference type="PROSITE" id="PS01124"/>
    </source>
</evidence>
<keyword evidence="3" id="KW-0804">Transcription</keyword>
<keyword evidence="6" id="KW-1185">Reference proteome</keyword>
<dbReference type="STRING" id="1195236.CTER_1782"/>